<comment type="caution">
    <text evidence="2">The sequence shown here is derived from an EMBL/GenBank/DDBJ whole genome shotgun (WGS) entry which is preliminary data.</text>
</comment>
<protein>
    <submittedName>
        <fullName evidence="2">Uncharacterized protein</fullName>
    </submittedName>
</protein>
<sequence>MAHQPCPSQSHGSSTAPDRCSEIVRTFLVNRLTDFTERRASVQLILLRVIEVAKTKETNFYKSKNKSNSRVEEQVEVLSSAEENQTTTSDAVKSGNCTGCPSSSSPARTIVYAPSAVLQAAHSSTINLNGRNFLDPYRQPVLPQPPLVPACPTNWYIANIETKLCALMRIVSCVHSQTVAMLGNSSDNKQVLDLMNSVPDPTIIALHQRQSQASAWRPIFMSMKVDFLLQVSTLILGNTRRLRPCFITEPD</sequence>
<dbReference type="Proteomes" id="UP000215902">
    <property type="component" value="Unassembled WGS sequence"/>
</dbReference>
<feature type="region of interest" description="Disordered" evidence="1">
    <location>
        <begin position="78"/>
        <end position="98"/>
    </location>
</feature>
<evidence type="ECO:0000256" key="1">
    <source>
        <dbReference type="SAM" id="MobiDB-lite"/>
    </source>
</evidence>
<evidence type="ECO:0000313" key="2">
    <source>
        <dbReference type="EMBL" id="PAA80780.1"/>
    </source>
</evidence>
<reference evidence="2 3" key="1">
    <citation type="submission" date="2017-06" db="EMBL/GenBank/DDBJ databases">
        <title>A platform for efficient transgenesis in Macrostomum lignano, a flatworm model organism for stem cell research.</title>
        <authorList>
            <person name="Berezikov E."/>
        </authorList>
    </citation>
    <scope>NUCLEOTIDE SEQUENCE [LARGE SCALE GENOMIC DNA]</scope>
    <source>
        <strain evidence="2">DV1</strain>
        <tissue evidence="2">Whole organism</tissue>
    </source>
</reference>
<gene>
    <name evidence="2" type="ORF">BOX15_Mlig027895g3</name>
</gene>
<evidence type="ECO:0000313" key="3">
    <source>
        <dbReference type="Proteomes" id="UP000215902"/>
    </source>
</evidence>
<proteinExistence type="predicted"/>
<organism evidence="2 3">
    <name type="scientific">Macrostomum lignano</name>
    <dbReference type="NCBI Taxonomy" id="282301"/>
    <lineage>
        <taxon>Eukaryota</taxon>
        <taxon>Metazoa</taxon>
        <taxon>Spiralia</taxon>
        <taxon>Lophotrochozoa</taxon>
        <taxon>Platyhelminthes</taxon>
        <taxon>Rhabditophora</taxon>
        <taxon>Macrostomorpha</taxon>
        <taxon>Macrostomida</taxon>
        <taxon>Macrostomidae</taxon>
        <taxon>Macrostomum</taxon>
    </lineage>
</organism>
<feature type="compositionally biased region" description="Polar residues" evidence="1">
    <location>
        <begin position="81"/>
        <end position="98"/>
    </location>
</feature>
<name>A0A267G404_9PLAT</name>
<accession>A0A267G404</accession>
<keyword evidence="3" id="KW-1185">Reference proteome</keyword>
<dbReference type="EMBL" id="NIVC01000567">
    <property type="protein sequence ID" value="PAA80780.1"/>
    <property type="molecule type" value="Genomic_DNA"/>
</dbReference>
<dbReference type="AlphaFoldDB" id="A0A267G404"/>